<dbReference type="InterPro" id="IPR056693">
    <property type="entry name" value="DUF7791"/>
</dbReference>
<sequence length="197" mass="23224">MVTELKKYDYRLSLLAYSFLNDYVLGKVLFIEKTQLFKRNGLTGPNGEERLKSSMKNLAGWCKGLVETYDNTEINDRLIWDLWTLELDFTHRTVLEFLDSESEKAKMDSYLHKFDHVDTISSLLMVDILFDTDRVSQRTRQTTHVLLRMRQDHGLDCAQFTYLDRLRVVTYAGVPPRRIVQISSLWNKYNDYDMVCS</sequence>
<reference evidence="2 3" key="1">
    <citation type="submission" date="2015-09" db="EMBL/GenBank/DDBJ databases">
        <title>Host preference determinants of Valsa canker pathogens revealed by comparative genomics.</title>
        <authorList>
            <person name="Yin Z."/>
            <person name="Huang L."/>
        </authorList>
    </citation>
    <scope>NUCLEOTIDE SEQUENCE [LARGE SCALE GENOMIC DNA]</scope>
    <source>
        <strain evidence="2 3">YSFL</strain>
    </source>
</reference>
<feature type="domain" description="DUF7791" evidence="1">
    <location>
        <begin position="11"/>
        <end position="125"/>
    </location>
</feature>
<keyword evidence="3" id="KW-1185">Reference proteome</keyword>
<dbReference type="OrthoDB" id="443402at2759"/>
<accession>A0A423WL21</accession>
<comment type="caution">
    <text evidence="2">The sequence shown here is derived from an EMBL/GenBank/DDBJ whole genome shotgun (WGS) entry which is preliminary data.</text>
</comment>
<gene>
    <name evidence="2" type="ORF">VSDG_00916</name>
</gene>
<dbReference type="Pfam" id="PF25053">
    <property type="entry name" value="DUF7791"/>
    <property type="match status" value="1"/>
</dbReference>
<protein>
    <recommendedName>
        <fullName evidence="1">DUF7791 domain-containing protein</fullName>
    </recommendedName>
</protein>
<evidence type="ECO:0000313" key="2">
    <source>
        <dbReference type="EMBL" id="ROW04108.1"/>
    </source>
</evidence>
<name>A0A423WL21_CYTCH</name>
<organism evidence="2 3">
    <name type="scientific">Cytospora chrysosperma</name>
    <name type="common">Cytospora canker fungus</name>
    <name type="synonym">Sphaeria chrysosperma</name>
    <dbReference type="NCBI Taxonomy" id="252740"/>
    <lineage>
        <taxon>Eukaryota</taxon>
        <taxon>Fungi</taxon>
        <taxon>Dikarya</taxon>
        <taxon>Ascomycota</taxon>
        <taxon>Pezizomycotina</taxon>
        <taxon>Sordariomycetes</taxon>
        <taxon>Sordariomycetidae</taxon>
        <taxon>Diaporthales</taxon>
        <taxon>Cytosporaceae</taxon>
        <taxon>Cytospora</taxon>
    </lineage>
</organism>
<dbReference type="EMBL" id="LJZO01000002">
    <property type="protein sequence ID" value="ROW04108.1"/>
    <property type="molecule type" value="Genomic_DNA"/>
</dbReference>
<dbReference type="STRING" id="252740.A0A423WL21"/>
<dbReference type="AlphaFoldDB" id="A0A423WL21"/>
<dbReference type="Proteomes" id="UP000284375">
    <property type="component" value="Unassembled WGS sequence"/>
</dbReference>
<proteinExistence type="predicted"/>
<evidence type="ECO:0000259" key="1">
    <source>
        <dbReference type="Pfam" id="PF25053"/>
    </source>
</evidence>
<evidence type="ECO:0000313" key="3">
    <source>
        <dbReference type="Proteomes" id="UP000284375"/>
    </source>
</evidence>